<accession>A0A2Z4Y2M2</accession>
<protein>
    <submittedName>
        <fullName evidence="9">Serine--glyoxylate aminotransferase</fullName>
    </submittedName>
</protein>
<feature type="modified residue" description="N6-(pyridoxal phosphate)lysine" evidence="5">
    <location>
        <position position="191"/>
    </location>
</feature>
<dbReference type="PANTHER" id="PTHR21152:SF40">
    <property type="entry name" value="ALANINE--GLYOXYLATE AMINOTRANSFERASE"/>
    <property type="match status" value="1"/>
</dbReference>
<dbReference type="GO" id="GO:0019265">
    <property type="term" value="P:glycine biosynthetic process, by transamination of glyoxylate"/>
    <property type="evidence" value="ECO:0007669"/>
    <property type="project" value="TreeGrafter"/>
</dbReference>
<dbReference type="FunFam" id="3.40.640.10:FF:000054">
    <property type="entry name" value="Serine--glyoxylate aminotransferase"/>
    <property type="match status" value="1"/>
</dbReference>
<dbReference type="InterPro" id="IPR000192">
    <property type="entry name" value="Aminotrans_V_dom"/>
</dbReference>
<keyword evidence="3 5" id="KW-0663">Pyridoxal phosphate</keyword>
<evidence type="ECO:0000313" key="10">
    <source>
        <dbReference type="Proteomes" id="UP000262583"/>
    </source>
</evidence>
<evidence type="ECO:0000256" key="7">
    <source>
        <dbReference type="RuleBase" id="RU004504"/>
    </source>
</evidence>
<dbReference type="Pfam" id="PF00266">
    <property type="entry name" value="Aminotran_5"/>
    <property type="match status" value="1"/>
</dbReference>
<evidence type="ECO:0000313" key="9">
    <source>
        <dbReference type="EMBL" id="AXA35209.1"/>
    </source>
</evidence>
<feature type="binding site" evidence="4">
    <location>
        <position position="332"/>
    </location>
    <ligand>
        <name>substrate</name>
    </ligand>
</feature>
<evidence type="ECO:0000256" key="1">
    <source>
        <dbReference type="ARBA" id="ARBA00001933"/>
    </source>
</evidence>
<feature type="domain" description="Aminotransferase class V" evidence="8">
    <location>
        <begin position="27"/>
        <end position="323"/>
    </location>
</feature>
<evidence type="ECO:0000256" key="3">
    <source>
        <dbReference type="ARBA" id="ARBA00022898"/>
    </source>
</evidence>
<dbReference type="AlphaFoldDB" id="A0A2Z4Y2M2"/>
<dbReference type="Gene3D" id="3.40.640.10">
    <property type="entry name" value="Type I PLP-dependent aspartate aminotransferase-like (Major domain)"/>
    <property type="match status" value="1"/>
</dbReference>
<evidence type="ECO:0000256" key="5">
    <source>
        <dbReference type="PIRSR" id="PIRSR000524-50"/>
    </source>
</evidence>
<dbReference type="EMBL" id="CP030759">
    <property type="protein sequence ID" value="AXA35209.1"/>
    <property type="molecule type" value="Genomic_DNA"/>
</dbReference>
<evidence type="ECO:0000256" key="6">
    <source>
        <dbReference type="RuleBase" id="RU004075"/>
    </source>
</evidence>
<comment type="cofactor">
    <cofactor evidence="1 5 7">
        <name>pyridoxal 5'-phosphate</name>
        <dbReference type="ChEBI" id="CHEBI:597326"/>
    </cofactor>
</comment>
<evidence type="ECO:0000256" key="4">
    <source>
        <dbReference type="PIRSR" id="PIRSR000524-1"/>
    </source>
</evidence>
<sequence length="379" mass="40994">MIRRNYIFAPGPVSVPPQVLAATAKPIIHHRSADFDPLFQKVSEGLKYVFQTTNPVVIFASSGTGAMEAAIVSSASPGDRVLSLEAGKFGERWGEIAQAFGLNVQRRACEWGKAVDPNVVAEELKQHPETKAVYLELCETSTATLENVKAVAEVTRNTETLLIVDAVSGLAADELRMDEWGVDLVGAGSQKAMMLPPGLGFVAVSAKAREAIKKSTTPKFYFSLEKALKELEKNTTPFTPAVSLLFGLEVALDMIREEGIENIWKRHARLAEASRRAVRAMNLELYSKNPANTCTAVLAPEGIEGGKIVKALKAKGITIAGGQGPLKGKIFRFATLGWYNDYDVLTIIAAIEEVLAELGHKFQPGAGVNAAMEYLRQNP</sequence>
<keyword evidence="9" id="KW-0032">Aminotransferase</keyword>
<dbReference type="KEGG" id="schv:BRCON_0432"/>
<dbReference type="InterPro" id="IPR024169">
    <property type="entry name" value="SP_NH2Trfase/AEP_transaminase"/>
</dbReference>
<keyword evidence="9" id="KW-0808">Transferase</keyword>
<dbReference type="GO" id="GO:0008453">
    <property type="term" value="F:alanine-glyoxylate transaminase activity"/>
    <property type="evidence" value="ECO:0007669"/>
    <property type="project" value="TreeGrafter"/>
</dbReference>
<dbReference type="SUPFAM" id="SSF53383">
    <property type="entry name" value="PLP-dependent transferases"/>
    <property type="match status" value="1"/>
</dbReference>
<dbReference type="PANTHER" id="PTHR21152">
    <property type="entry name" value="AMINOTRANSFERASE CLASS V"/>
    <property type="match status" value="1"/>
</dbReference>
<dbReference type="InterPro" id="IPR015421">
    <property type="entry name" value="PyrdxlP-dep_Trfase_major"/>
</dbReference>
<dbReference type="Proteomes" id="UP000262583">
    <property type="component" value="Chromosome"/>
</dbReference>
<reference evidence="9 10" key="1">
    <citation type="submission" date="2018-05" db="EMBL/GenBank/DDBJ databases">
        <title>A metagenomic window into the 2 km-deep terrestrial subsurface aquifer revealed taxonomically and functionally diverse microbial community comprising novel uncultured bacterial lineages.</title>
        <authorList>
            <person name="Kadnikov V.V."/>
            <person name="Mardanov A.V."/>
            <person name="Beletsky A.V."/>
            <person name="Banks D."/>
            <person name="Pimenov N.V."/>
            <person name="Frank Y.A."/>
            <person name="Karnachuk O.V."/>
            <person name="Ravin N.V."/>
        </authorList>
    </citation>
    <scope>NUCLEOTIDE SEQUENCE [LARGE SCALE GENOMIC DNA]</scope>
    <source>
        <strain evidence="9">BY</strain>
    </source>
</reference>
<name>A0A2Z4Y2M2_SUMC1</name>
<evidence type="ECO:0000259" key="8">
    <source>
        <dbReference type="Pfam" id="PF00266"/>
    </source>
</evidence>
<dbReference type="InterPro" id="IPR015424">
    <property type="entry name" value="PyrdxlP-dep_Trfase"/>
</dbReference>
<dbReference type="PIRSF" id="PIRSF000524">
    <property type="entry name" value="SPT"/>
    <property type="match status" value="1"/>
</dbReference>
<dbReference type="GO" id="GO:0004760">
    <property type="term" value="F:L-serine-pyruvate transaminase activity"/>
    <property type="evidence" value="ECO:0007669"/>
    <property type="project" value="TreeGrafter"/>
</dbReference>
<comment type="similarity">
    <text evidence="2 6">Belongs to the class-V pyridoxal-phosphate-dependent aminotransferase family.</text>
</comment>
<dbReference type="Gene3D" id="3.90.1150.10">
    <property type="entry name" value="Aspartate Aminotransferase, domain 1"/>
    <property type="match status" value="1"/>
</dbReference>
<evidence type="ECO:0000256" key="2">
    <source>
        <dbReference type="ARBA" id="ARBA00009236"/>
    </source>
</evidence>
<dbReference type="PROSITE" id="PS00595">
    <property type="entry name" value="AA_TRANSFER_CLASS_5"/>
    <property type="match status" value="1"/>
</dbReference>
<proteinExistence type="inferred from homology"/>
<dbReference type="InterPro" id="IPR020578">
    <property type="entry name" value="Aminotrans_V_PyrdxlP_BS"/>
</dbReference>
<organism evidence="9 10">
    <name type="scientific">Sumerlaea chitinivorans</name>
    <dbReference type="NCBI Taxonomy" id="2250252"/>
    <lineage>
        <taxon>Bacteria</taxon>
        <taxon>Candidatus Sumerlaeota</taxon>
        <taxon>Candidatus Sumerlaeia</taxon>
        <taxon>Candidatus Sumerlaeales</taxon>
        <taxon>Candidatus Sumerlaeaceae</taxon>
        <taxon>Candidatus Sumerlaea</taxon>
    </lineage>
</organism>
<gene>
    <name evidence="9" type="ORF">BRCON_0432</name>
</gene>
<dbReference type="InterPro" id="IPR015422">
    <property type="entry name" value="PyrdxlP-dep_Trfase_small"/>
</dbReference>